<feature type="transmembrane region" description="Helical" evidence="1">
    <location>
        <begin position="65"/>
        <end position="83"/>
    </location>
</feature>
<feature type="transmembrane region" description="Helical" evidence="1">
    <location>
        <begin position="95"/>
        <end position="112"/>
    </location>
</feature>
<sequence>MIAASLIGTYLDLFFVGNGIYFFPNRPFPTIFNINVAFTLLGLPVITLVTLYFLSSMSKMERRTFIVFLSLIFCFAENISENFGWFKHSESWEHFYSFIGYIIFFSVIWRIYNMFKSGQ</sequence>
<dbReference type="InterPro" id="IPR048147">
    <property type="entry name" value="CBO0543-like"/>
</dbReference>
<dbReference type="EMBL" id="SWLG01000031">
    <property type="protein sequence ID" value="TLS35056.1"/>
    <property type="molecule type" value="Genomic_DNA"/>
</dbReference>
<protein>
    <recommendedName>
        <fullName evidence="4">Group-specific protein</fullName>
    </recommendedName>
</protein>
<accession>A0A5R9EXZ9</accession>
<keyword evidence="1" id="KW-0472">Membrane</keyword>
<organism evidence="2 3">
    <name type="scientific">Exobacillus caeni</name>
    <dbReference type="NCBI Taxonomy" id="2574798"/>
    <lineage>
        <taxon>Bacteria</taxon>
        <taxon>Bacillati</taxon>
        <taxon>Bacillota</taxon>
        <taxon>Bacilli</taxon>
        <taxon>Bacillales</taxon>
        <taxon>Guptibacillaceae</taxon>
        <taxon>Exobacillus</taxon>
    </lineage>
</organism>
<proteinExistence type="predicted"/>
<keyword evidence="1" id="KW-1133">Transmembrane helix</keyword>
<dbReference type="OrthoDB" id="2930674at2"/>
<dbReference type="Proteomes" id="UP000308230">
    <property type="component" value="Unassembled WGS sequence"/>
</dbReference>
<gene>
    <name evidence="2" type="ORF">FCL54_22605</name>
</gene>
<comment type="caution">
    <text evidence="2">The sequence shown here is derived from an EMBL/GenBank/DDBJ whole genome shotgun (WGS) entry which is preliminary data.</text>
</comment>
<dbReference type="NCBIfam" id="NF041644">
    <property type="entry name" value="CBO0543_fam"/>
    <property type="match status" value="1"/>
</dbReference>
<evidence type="ECO:0000313" key="2">
    <source>
        <dbReference type="EMBL" id="TLS35056.1"/>
    </source>
</evidence>
<reference evidence="2 3" key="1">
    <citation type="submission" date="2019-04" db="EMBL/GenBank/DDBJ databases">
        <title>Bacillus caeni sp. nov., a bacterium isolated from mangrove sediment.</title>
        <authorList>
            <person name="Huang H."/>
            <person name="Mo K."/>
            <person name="Hu Y."/>
        </authorList>
    </citation>
    <scope>NUCLEOTIDE SEQUENCE [LARGE SCALE GENOMIC DNA]</scope>
    <source>
        <strain evidence="2 3">HB172195</strain>
    </source>
</reference>
<name>A0A5R9EXZ9_9BACL</name>
<evidence type="ECO:0008006" key="4">
    <source>
        <dbReference type="Google" id="ProtNLM"/>
    </source>
</evidence>
<evidence type="ECO:0000256" key="1">
    <source>
        <dbReference type="SAM" id="Phobius"/>
    </source>
</evidence>
<dbReference type="AlphaFoldDB" id="A0A5R9EXZ9"/>
<evidence type="ECO:0000313" key="3">
    <source>
        <dbReference type="Proteomes" id="UP000308230"/>
    </source>
</evidence>
<feature type="transmembrane region" description="Helical" evidence="1">
    <location>
        <begin position="7"/>
        <end position="24"/>
    </location>
</feature>
<keyword evidence="1" id="KW-0812">Transmembrane</keyword>
<keyword evidence="3" id="KW-1185">Reference proteome</keyword>
<feature type="transmembrane region" description="Helical" evidence="1">
    <location>
        <begin position="30"/>
        <end position="53"/>
    </location>
</feature>